<dbReference type="Pfam" id="PF01185">
    <property type="entry name" value="Hydrophobin"/>
    <property type="match status" value="1"/>
</dbReference>
<feature type="signal peptide" evidence="5">
    <location>
        <begin position="1"/>
        <end position="16"/>
    </location>
</feature>
<evidence type="ECO:0000313" key="6">
    <source>
        <dbReference type="EMBL" id="KAL2809433.1"/>
    </source>
</evidence>
<protein>
    <recommendedName>
        <fullName evidence="5">Hydrophobin</fullName>
    </recommendedName>
</protein>
<keyword evidence="2 5" id="KW-1015">Disulfide bond</keyword>
<accession>A0ABR4H1U3</accession>
<dbReference type="CDD" id="cd23507">
    <property type="entry name" value="hydrophobin_I"/>
    <property type="match status" value="1"/>
</dbReference>
<keyword evidence="1" id="KW-0749">Sporulation</keyword>
<keyword evidence="5" id="KW-0732">Signal</keyword>
<proteinExistence type="inferred from homology"/>
<dbReference type="SMART" id="SM00075">
    <property type="entry name" value="HYDRO"/>
    <property type="match status" value="1"/>
</dbReference>
<name>A0ABR4H1U3_9EURO</name>
<keyword evidence="5" id="KW-0134">Cell wall</keyword>
<sequence length="130" mass="13366">MKFLALATLFAAVALAMPADHHGSEGDSGSEGHNDSQPGYACGQAQAACCPDLNREDITREQEGALLDLLGNSDIAPNLLGGYRGCSSLVSLQNTVGGQCNNHVACCNAGDTELNGLVNIAIPCLPINLL</sequence>
<dbReference type="Proteomes" id="UP001610334">
    <property type="component" value="Unassembled WGS sequence"/>
</dbReference>
<evidence type="ECO:0000256" key="1">
    <source>
        <dbReference type="ARBA" id="ARBA00022969"/>
    </source>
</evidence>
<comment type="subcellular location">
    <subcellularLocation>
        <location evidence="5">Secreted</location>
        <location evidence="5">Cell wall</location>
    </subcellularLocation>
    <subcellularLocation>
        <location evidence="4">Spore wall</location>
    </subcellularLocation>
</comment>
<dbReference type="EMBL" id="JBFXLT010000089">
    <property type="protein sequence ID" value="KAL2809433.1"/>
    <property type="molecule type" value="Genomic_DNA"/>
</dbReference>
<keyword evidence="7" id="KW-1185">Reference proteome</keyword>
<feature type="chain" id="PRO_5044980835" description="Hydrophobin" evidence="5">
    <location>
        <begin position="17"/>
        <end position="130"/>
    </location>
</feature>
<dbReference type="InterPro" id="IPR001338">
    <property type="entry name" value="Class_I_Hydrophobin"/>
</dbReference>
<evidence type="ECO:0000256" key="2">
    <source>
        <dbReference type="ARBA" id="ARBA00023157"/>
    </source>
</evidence>
<evidence type="ECO:0000313" key="7">
    <source>
        <dbReference type="Proteomes" id="UP001610334"/>
    </source>
</evidence>
<keyword evidence="3" id="KW-0183">Conidiation</keyword>
<comment type="similarity">
    <text evidence="5">Belongs to the fungal hydrophobin family.</text>
</comment>
<evidence type="ECO:0000256" key="4">
    <source>
        <dbReference type="ARBA" id="ARBA00093443"/>
    </source>
</evidence>
<gene>
    <name evidence="6" type="ORF">BJX63DRAFT_405846</name>
</gene>
<keyword evidence="5" id="KW-0964">Secreted</keyword>
<organism evidence="6 7">
    <name type="scientific">Aspergillus granulosus</name>
    <dbReference type="NCBI Taxonomy" id="176169"/>
    <lineage>
        <taxon>Eukaryota</taxon>
        <taxon>Fungi</taxon>
        <taxon>Dikarya</taxon>
        <taxon>Ascomycota</taxon>
        <taxon>Pezizomycotina</taxon>
        <taxon>Eurotiomycetes</taxon>
        <taxon>Eurotiomycetidae</taxon>
        <taxon>Eurotiales</taxon>
        <taxon>Aspergillaceae</taxon>
        <taxon>Aspergillus</taxon>
        <taxon>Aspergillus subgen. Nidulantes</taxon>
    </lineage>
</organism>
<comment type="caution">
    <text evidence="6">The sequence shown here is derived from an EMBL/GenBank/DDBJ whole genome shotgun (WGS) entry which is preliminary data.</text>
</comment>
<evidence type="ECO:0000256" key="5">
    <source>
        <dbReference type="RuleBase" id="RU365009"/>
    </source>
</evidence>
<evidence type="ECO:0000256" key="3">
    <source>
        <dbReference type="ARBA" id="ARBA00023321"/>
    </source>
</evidence>
<reference evidence="6 7" key="1">
    <citation type="submission" date="2024-07" db="EMBL/GenBank/DDBJ databases">
        <title>Section-level genome sequencing and comparative genomics of Aspergillus sections Usti and Cavernicolus.</title>
        <authorList>
            <consortium name="Lawrence Berkeley National Laboratory"/>
            <person name="Nybo J.L."/>
            <person name="Vesth T.C."/>
            <person name="Theobald S."/>
            <person name="Frisvad J.C."/>
            <person name="Larsen T.O."/>
            <person name="Kjaerboelling I."/>
            <person name="Rothschild-Mancinelli K."/>
            <person name="Lyhne E.K."/>
            <person name="Kogle M.E."/>
            <person name="Barry K."/>
            <person name="Clum A."/>
            <person name="Na H."/>
            <person name="Ledsgaard L."/>
            <person name="Lin J."/>
            <person name="Lipzen A."/>
            <person name="Kuo A."/>
            <person name="Riley R."/>
            <person name="Mondo S."/>
            <person name="Labutti K."/>
            <person name="Haridas S."/>
            <person name="Pangalinan J."/>
            <person name="Salamov A.A."/>
            <person name="Simmons B.A."/>
            <person name="Magnuson J.K."/>
            <person name="Chen J."/>
            <person name="Drula E."/>
            <person name="Henrissat B."/>
            <person name="Wiebenga A."/>
            <person name="Lubbers R.J."/>
            <person name="Gomes A.C."/>
            <person name="Makela M.R."/>
            <person name="Stajich J."/>
            <person name="Grigoriev I.V."/>
            <person name="Mortensen U.H."/>
            <person name="De Vries R.P."/>
            <person name="Baker S.E."/>
            <person name="Andersen M.R."/>
        </authorList>
    </citation>
    <scope>NUCLEOTIDE SEQUENCE [LARGE SCALE GENOMIC DNA]</scope>
    <source>
        <strain evidence="6 7">CBS 588.65</strain>
    </source>
</reference>